<reference evidence="2" key="1">
    <citation type="journal article" date="2023" name="bioRxiv">
        <title>Improved chromosome-level genome assembly for marigold (Tagetes erecta).</title>
        <authorList>
            <person name="Jiang F."/>
            <person name="Yuan L."/>
            <person name="Wang S."/>
            <person name="Wang H."/>
            <person name="Xu D."/>
            <person name="Wang A."/>
            <person name="Fan W."/>
        </authorList>
    </citation>
    <scope>NUCLEOTIDE SEQUENCE</scope>
    <source>
        <strain evidence="2">WSJ</strain>
        <tissue evidence="2">Leaf</tissue>
    </source>
</reference>
<comment type="caution">
    <text evidence="2">The sequence shown here is derived from an EMBL/GenBank/DDBJ whole genome shotgun (WGS) entry which is preliminary data.</text>
</comment>
<keyword evidence="3" id="KW-1185">Reference proteome</keyword>
<gene>
    <name evidence="2" type="ORF">QVD17_30893</name>
</gene>
<evidence type="ECO:0000313" key="3">
    <source>
        <dbReference type="Proteomes" id="UP001229421"/>
    </source>
</evidence>
<feature type="region of interest" description="Disordered" evidence="1">
    <location>
        <begin position="30"/>
        <end position="54"/>
    </location>
</feature>
<feature type="region of interest" description="Disordered" evidence="1">
    <location>
        <begin position="217"/>
        <end position="241"/>
    </location>
</feature>
<sequence>MLSSKSSNWLHRLRASRGFPDSDHIDLDHFLSSSPHQIHPPKTPPLPHHHKSNDNGSISDLLSDLFHMGADFQPKSRTKKASRKQHCSKICHLSTNSDARVSPSPLPSPLPLPLAASSNHVVEEEDAKALSAYSQTEVTVIDTSVPCWKFEKVLYRSKNVWKLGEKKGKALITTDRNKRLMNDNLHKNKFKKKFKLCTNSSKFNNQGHDQGKMVVANEKKRDHCSQVREKSFGKKQKEEDSTPLFKVLSKVGK</sequence>
<protein>
    <submittedName>
        <fullName evidence="2">Uncharacterized protein</fullName>
    </submittedName>
</protein>
<evidence type="ECO:0000256" key="1">
    <source>
        <dbReference type="SAM" id="MobiDB-lite"/>
    </source>
</evidence>
<dbReference type="EMBL" id="JAUHHV010000008">
    <property type="protein sequence ID" value="KAK1415122.1"/>
    <property type="molecule type" value="Genomic_DNA"/>
</dbReference>
<dbReference type="Proteomes" id="UP001229421">
    <property type="component" value="Unassembled WGS sequence"/>
</dbReference>
<organism evidence="2 3">
    <name type="scientific">Tagetes erecta</name>
    <name type="common">African marigold</name>
    <dbReference type="NCBI Taxonomy" id="13708"/>
    <lineage>
        <taxon>Eukaryota</taxon>
        <taxon>Viridiplantae</taxon>
        <taxon>Streptophyta</taxon>
        <taxon>Embryophyta</taxon>
        <taxon>Tracheophyta</taxon>
        <taxon>Spermatophyta</taxon>
        <taxon>Magnoliopsida</taxon>
        <taxon>eudicotyledons</taxon>
        <taxon>Gunneridae</taxon>
        <taxon>Pentapetalae</taxon>
        <taxon>asterids</taxon>
        <taxon>campanulids</taxon>
        <taxon>Asterales</taxon>
        <taxon>Asteraceae</taxon>
        <taxon>Asteroideae</taxon>
        <taxon>Heliantheae alliance</taxon>
        <taxon>Tageteae</taxon>
        <taxon>Tagetes</taxon>
    </lineage>
</organism>
<name>A0AAD8K6G7_TARER</name>
<accession>A0AAD8K6G7</accession>
<dbReference type="AlphaFoldDB" id="A0AAD8K6G7"/>
<dbReference type="PANTHER" id="PTHR37258:SF1">
    <property type="entry name" value="FANTOM PROTEIN"/>
    <property type="match status" value="1"/>
</dbReference>
<dbReference type="PANTHER" id="PTHR37258">
    <property type="entry name" value="FANTOM PROTEIN"/>
    <property type="match status" value="1"/>
</dbReference>
<proteinExistence type="predicted"/>
<evidence type="ECO:0000313" key="2">
    <source>
        <dbReference type="EMBL" id="KAK1415122.1"/>
    </source>
</evidence>
<feature type="compositionally biased region" description="Basic and acidic residues" evidence="1">
    <location>
        <begin position="217"/>
        <end position="240"/>
    </location>
</feature>